<evidence type="ECO:0000313" key="12">
    <source>
        <dbReference type="EMBL" id="RGU54589.1"/>
    </source>
</evidence>
<keyword evidence="7" id="KW-0998">Cell outer membrane</keyword>
<gene>
    <name evidence="12" type="ORF">DWW57_15465</name>
</gene>
<evidence type="ECO:0000256" key="6">
    <source>
        <dbReference type="ARBA" id="ARBA00023136"/>
    </source>
</evidence>
<evidence type="ECO:0000256" key="7">
    <source>
        <dbReference type="ARBA" id="ARBA00023237"/>
    </source>
</evidence>
<keyword evidence="2" id="KW-0813">Transport</keyword>
<dbReference type="GO" id="GO:0009279">
    <property type="term" value="C:cell outer membrane"/>
    <property type="evidence" value="ECO:0007669"/>
    <property type="project" value="UniProtKB-SubCell"/>
</dbReference>
<evidence type="ECO:0000256" key="8">
    <source>
        <dbReference type="RuleBase" id="RU003357"/>
    </source>
</evidence>
<dbReference type="Pfam" id="PF00593">
    <property type="entry name" value="TonB_dep_Rec_b-barrel"/>
    <property type="match status" value="1"/>
</dbReference>
<dbReference type="Pfam" id="PF13715">
    <property type="entry name" value="CarbopepD_reg_2"/>
    <property type="match status" value="1"/>
</dbReference>
<reference evidence="12 13" key="1">
    <citation type="submission" date="2018-08" db="EMBL/GenBank/DDBJ databases">
        <title>A genome reference for cultivated species of the human gut microbiota.</title>
        <authorList>
            <person name="Zou Y."/>
            <person name="Xue W."/>
            <person name="Luo G."/>
        </authorList>
    </citation>
    <scope>NUCLEOTIDE SEQUENCE [LARGE SCALE GENOMIC DNA]</scope>
    <source>
        <strain evidence="12 13">AF16-14</strain>
    </source>
</reference>
<comment type="similarity">
    <text evidence="8">Belongs to the TonB-dependent receptor family.</text>
</comment>
<dbReference type="SUPFAM" id="SSF56935">
    <property type="entry name" value="Porins"/>
    <property type="match status" value="1"/>
</dbReference>
<dbReference type="PANTHER" id="PTHR30069:SF57">
    <property type="entry name" value="TONB-DEPENDENT RECEPTOR"/>
    <property type="match status" value="1"/>
</dbReference>
<organism evidence="12 13">
    <name type="scientific">Odoribacter splanchnicus</name>
    <dbReference type="NCBI Taxonomy" id="28118"/>
    <lineage>
        <taxon>Bacteria</taxon>
        <taxon>Pseudomonadati</taxon>
        <taxon>Bacteroidota</taxon>
        <taxon>Bacteroidia</taxon>
        <taxon>Bacteroidales</taxon>
        <taxon>Odoribacteraceae</taxon>
        <taxon>Odoribacter</taxon>
    </lineage>
</organism>
<feature type="chain" id="PRO_5019237886" evidence="9">
    <location>
        <begin position="21"/>
        <end position="803"/>
    </location>
</feature>
<evidence type="ECO:0000256" key="3">
    <source>
        <dbReference type="ARBA" id="ARBA00022452"/>
    </source>
</evidence>
<protein>
    <submittedName>
        <fullName evidence="12">TonB-dependent receptor</fullName>
    </submittedName>
</protein>
<keyword evidence="12" id="KW-0675">Receptor</keyword>
<comment type="caution">
    <text evidence="12">The sequence shown here is derived from an EMBL/GenBank/DDBJ whole genome shotgun (WGS) entry which is preliminary data.</text>
</comment>
<dbReference type="InterPro" id="IPR039426">
    <property type="entry name" value="TonB-dep_rcpt-like"/>
</dbReference>
<proteinExistence type="inferred from homology"/>
<feature type="domain" description="TonB-dependent receptor plug" evidence="11">
    <location>
        <begin position="123"/>
        <end position="226"/>
    </location>
</feature>
<feature type="domain" description="TonB-dependent receptor-like beta-barrel" evidence="10">
    <location>
        <begin position="319"/>
        <end position="748"/>
    </location>
</feature>
<evidence type="ECO:0000256" key="9">
    <source>
        <dbReference type="SAM" id="SignalP"/>
    </source>
</evidence>
<dbReference type="InterPro" id="IPR008969">
    <property type="entry name" value="CarboxyPept-like_regulatory"/>
</dbReference>
<dbReference type="RefSeq" id="WP_113028226.1">
    <property type="nucleotide sequence ID" value="NZ_JBDGCO010000013.1"/>
</dbReference>
<evidence type="ECO:0000259" key="11">
    <source>
        <dbReference type="Pfam" id="PF07715"/>
    </source>
</evidence>
<dbReference type="InterPro" id="IPR036942">
    <property type="entry name" value="Beta-barrel_TonB_sf"/>
</dbReference>
<evidence type="ECO:0000256" key="4">
    <source>
        <dbReference type="ARBA" id="ARBA00022692"/>
    </source>
</evidence>
<keyword evidence="4" id="KW-0812">Transmembrane</keyword>
<dbReference type="GO" id="GO:0044718">
    <property type="term" value="P:siderophore transmembrane transport"/>
    <property type="evidence" value="ECO:0007669"/>
    <property type="project" value="TreeGrafter"/>
</dbReference>
<dbReference type="Pfam" id="PF07715">
    <property type="entry name" value="Plug"/>
    <property type="match status" value="1"/>
</dbReference>
<evidence type="ECO:0000256" key="1">
    <source>
        <dbReference type="ARBA" id="ARBA00004571"/>
    </source>
</evidence>
<feature type="signal peptide" evidence="9">
    <location>
        <begin position="1"/>
        <end position="20"/>
    </location>
</feature>
<dbReference type="Proteomes" id="UP000284243">
    <property type="component" value="Unassembled WGS sequence"/>
</dbReference>
<dbReference type="Gene3D" id="2.170.130.10">
    <property type="entry name" value="TonB-dependent receptor, plug domain"/>
    <property type="match status" value="1"/>
</dbReference>
<dbReference type="AlphaFoldDB" id="A0A412TLF1"/>
<dbReference type="Gene3D" id="2.40.170.20">
    <property type="entry name" value="TonB-dependent receptor, beta-barrel domain"/>
    <property type="match status" value="1"/>
</dbReference>
<keyword evidence="9" id="KW-0732">Signal</keyword>
<comment type="subcellular location">
    <subcellularLocation>
        <location evidence="1">Cell outer membrane</location>
        <topology evidence="1">Multi-pass membrane protein</topology>
    </subcellularLocation>
</comment>
<dbReference type="EMBL" id="QRYC01000028">
    <property type="protein sequence ID" value="RGU54589.1"/>
    <property type="molecule type" value="Genomic_DNA"/>
</dbReference>
<evidence type="ECO:0000256" key="2">
    <source>
        <dbReference type="ARBA" id="ARBA00022448"/>
    </source>
</evidence>
<dbReference type="SUPFAM" id="SSF49464">
    <property type="entry name" value="Carboxypeptidase regulatory domain-like"/>
    <property type="match status" value="1"/>
</dbReference>
<keyword evidence="3" id="KW-1134">Transmembrane beta strand</keyword>
<keyword evidence="5 8" id="KW-0798">TonB box</keyword>
<name>A0A412TLF1_9BACT</name>
<accession>A0A412TLF1</accession>
<keyword evidence="6 8" id="KW-0472">Membrane</keyword>
<evidence type="ECO:0000259" key="10">
    <source>
        <dbReference type="Pfam" id="PF00593"/>
    </source>
</evidence>
<evidence type="ECO:0000313" key="13">
    <source>
        <dbReference type="Proteomes" id="UP000284243"/>
    </source>
</evidence>
<dbReference type="InterPro" id="IPR012910">
    <property type="entry name" value="Plug_dom"/>
</dbReference>
<dbReference type="InterPro" id="IPR037066">
    <property type="entry name" value="Plug_dom_sf"/>
</dbReference>
<sequence>MRYWIVLFLFCLGIGPAVQAQNKGVVKGRVFDLASNEAIPFANVVVYGTTLGGATDEEGRFRLENVPPGLVRLEVSSIGYQTLVTVGFLLGTAGERTENIGLEPASTTLEQVVVKASPYRKTVETPVSIQRIGIAEIEKNPGGNRDISKVVQSMPGVLSSPAFRNDFVVRGGGPAENRFYLDGVELPILNHFATQGASGGVVSIVNIDFVKEVNFFSGAFPASYGNMMSSMLEFRQIEGNPDRVKTRVTFGATDYGLSLDGPLAPKTTFIVSARRSYLKMLFGIIGLPFLPVYNDMQFKTVTRLNARNEWTLLGIGGYDINRLNTDLKNPDDHQKYLLDWLPESRQWSYTFGTTFKHYGNNWYHFFVLSRSGLYNKVEKYTGNDRHNPKTIDYRSGESENKFRFEHHRYAANGFKLQVGAGIEYAHYDNTTARRLFAAGEAIDQYYSRALNMWKWAVFGQVSRSFFSERLALSLGLRADGCNYTGKTAALYRQISPRFSFSYAFDERWSLNGNIGRYYQLPAYTTLGFADAGGVLVNKRNKTGYVGADHYVLGVEYRPGTTTRITLEGFYKTYDHYPVSLTDSVALANKGTDYVAVGDEAVRPVGEGRAYGLELMLRTQEFYGVVASLAYTWYYSEFKQLDENLQNTRRYIPSSWDNRHIFSLTATRRIGKSWDLGFKWRYVAGGPYTPYDRETSARIEAWEAKHQPYYDYSRFNTQRLPAFHQLDVRVDKSFFFRKWSLIFYADIQNIYNYKALGPDELVPVENPDGSYRKDPDREGYYQMRSIKNELGGTVLPSVGVIVDF</sequence>
<evidence type="ECO:0000256" key="5">
    <source>
        <dbReference type="ARBA" id="ARBA00023077"/>
    </source>
</evidence>
<dbReference type="Gene3D" id="2.60.40.1120">
    <property type="entry name" value="Carboxypeptidase-like, regulatory domain"/>
    <property type="match status" value="1"/>
</dbReference>
<dbReference type="InterPro" id="IPR000531">
    <property type="entry name" value="Beta-barrel_TonB"/>
</dbReference>
<dbReference type="PANTHER" id="PTHR30069">
    <property type="entry name" value="TONB-DEPENDENT OUTER MEMBRANE RECEPTOR"/>
    <property type="match status" value="1"/>
</dbReference>
<dbReference type="GO" id="GO:0015344">
    <property type="term" value="F:siderophore uptake transmembrane transporter activity"/>
    <property type="evidence" value="ECO:0007669"/>
    <property type="project" value="TreeGrafter"/>
</dbReference>